<keyword evidence="2" id="KW-1185">Reference proteome</keyword>
<organism evidence="1 2">
    <name type="scientific">Acidithiobacillus ferruginosus</name>
    <dbReference type="NCBI Taxonomy" id="3063951"/>
    <lineage>
        <taxon>Bacteria</taxon>
        <taxon>Pseudomonadati</taxon>
        <taxon>Pseudomonadota</taxon>
        <taxon>Acidithiobacillia</taxon>
        <taxon>Acidithiobacillales</taxon>
        <taxon>Acidithiobacillaceae</taxon>
        <taxon>Acidithiobacillus</taxon>
    </lineage>
</organism>
<reference evidence="1 2" key="1">
    <citation type="journal article" date="2021" name="ISME J.">
        <title>Genomic evolution of the class Acidithiobacillia: deep-branching Proteobacteria living in extreme acidic conditions.</title>
        <authorList>
            <person name="Moya-Beltran A."/>
            <person name="Beard S."/>
            <person name="Rojas-Villalobos C."/>
            <person name="Issotta F."/>
            <person name="Gallardo Y."/>
            <person name="Ulloa R."/>
            <person name="Giaveno A."/>
            <person name="Degli Esposti M."/>
            <person name="Johnson D.B."/>
            <person name="Quatrini R."/>
        </authorList>
    </citation>
    <scope>NUCLEOTIDE SEQUENCE [LARGE SCALE GENOMIC DNA]</scope>
    <source>
        <strain evidence="1 2">CF3</strain>
    </source>
</reference>
<gene>
    <name evidence="1" type="ORF">HF292_003575</name>
</gene>
<protein>
    <submittedName>
        <fullName evidence="1">Uncharacterized protein</fullName>
    </submittedName>
</protein>
<dbReference type="EMBL" id="CP130946">
    <property type="protein sequence ID" value="XRP73740.1"/>
    <property type="molecule type" value="Genomic_DNA"/>
</dbReference>
<evidence type="ECO:0000313" key="1">
    <source>
        <dbReference type="EMBL" id="XRP73740.1"/>
    </source>
</evidence>
<accession>A0ACD5IJL0</accession>
<proteinExistence type="predicted"/>
<dbReference type="Proteomes" id="UP001196097">
    <property type="component" value="Chromosome"/>
</dbReference>
<sequence>MTTKPKAPATNVRNININGNPTTPKKDTAKAATMPEMQAALTLEKFTWGSITPDAQYTIPELVGQSQKVNDGDMTRIEAMLSSQMHTLDAMFNSLARRAMDTTSVDQVKLWLTASLKAQRQCVQAAEALATLKNPAVFVGKQQINQSVGPMQVNNGTPAPAPVKSNPDTELKEITHEHIERLDTGAPSKAGGDDPAMASLGTIDRTSNRSRKGQERR</sequence>
<evidence type="ECO:0000313" key="2">
    <source>
        <dbReference type="Proteomes" id="UP001196097"/>
    </source>
</evidence>
<name>A0ACD5IJL0_9PROT</name>